<proteinExistence type="predicted"/>
<dbReference type="Pfam" id="PF00814">
    <property type="entry name" value="TsaD"/>
    <property type="match status" value="1"/>
</dbReference>
<dbReference type="RefSeq" id="WP_353549002.1">
    <property type="nucleotide sequence ID" value="NZ_AP029612.1"/>
</dbReference>
<dbReference type="PANTHER" id="PTHR11735:SF11">
    <property type="entry name" value="TRNA THREONYLCARBAMOYLADENOSINE BIOSYNTHESIS PROTEIN TSAB"/>
    <property type="match status" value="1"/>
</dbReference>
<evidence type="ECO:0000313" key="2">
    <source>
        <dbReference type="EMBL" id="BFG71369.1"/>
    </source>
</evidence>
<accession>A0AAT9GLA4</accession>
<organism evidence="2">
    <name type="scientific">Sediminibacterium sp. KACHI17</name>
    <dbReference type="NCBI Taxonomy" id="1751071"/>
    <lineage>
        <taxon>Bacteria</taxon>
        <taxon>Pseudomonadati</taxon>
        <taxon>Bacteroidota</taxon>
        <taxon>Chitinophagia</taxon>
        <taxon>Chitinophagales</taxon>
        <taxon>Chitinophagaceae</taxon>
        <taxon>Sediminibacterium</taxon>
    </lineage>
</organism>
<dbReference type="NCBIfam" id="TIGR03725">
    <property type="entry name" value="T6A_YeaZ"/>
    <property type="match status" value="1"/>
</dbReference>
<reference evidence="2" key="1">
    <citation type="submission" date="2024-02" db="EMBL/GenBank/DDBJ databases">
        <title>Sediminibacterium planktonica sp. nov. and Sediminibacterium longus sp. nov., isolated from surface lake and river water.</title>
        <authorList>
            <person name="Watanabe K."/>
            <person name="Takemine S."/>
            <person name="Ishii Y."/>
            <person name="Ogata Y."/>
            <person name="Shindo C."/>
            <person name="Suda W."/>
        </authorList>
    </citation>
    <scope>NUCLEOTIDE SEQUENCE</scope>
    <source>
        <strain evidence="2">KACHI17</strain>
    </source>
</reference>
<name>A0AAT9GLA4_9BACT</name>
<evidence type="ECO:0000259" key="1">
    <source>
        <dbReference type="Pfam" id="PF00814"/>
    </source>
</evidence>
<dbReference type="GO" id="GO:0005829">
    <property type="term" value="C:cytosol"/>
    <property type="evidence" value="ECO:0007669"/>
    <property type="project" value="TreeGrafter"/>
</dbReference>
<dbReference type="InterPro" id="IPR000905">
    <property type="entry name" value="Gcp-like_dom"/>
</dbReference>
<dbReference type="SUPFAM" id="SSF53067">
    <property type="entry name" value="Actin-like ATPase domain"/>
    <property type="match status" value="2"/>
</dbReference>
<dbReference type="AlphaFoldDB" id="A0AAT9GLA4"/>
<dbReference type="EMBL" id="AP029612">
    <property type="protein sequence ID" value="BFG71369.1"/>
    <property type="molecule type" value="Genomic_DNA"/>
</dbReference>
<dbReference type="InterPro" id="IPR022496">
    <property type="entry name" value="T6A_TsaB"/>
</dbReference>
<dbReference type="PANTHER" id="PTHR11735">
    <property type="entry name" value="TRNA N6-ADENOSINE THREONYLCARBAMOYLTRANSFERASE"/>
    <property type="match status" value="1"/>
</dbReference>
<sequence>MSYFLNIDTATEQASVCLSEDDHVLDMLISTDQKNHASFLQPAIQTLVQRTGIQLTQIDAVAVTGGPGSYTGLRVGLASAKGICFTLNKPLIIVNTLEVMAVAALENESTAEAFLICPMIDARRMEVFTAVYDQSLQTIMEPQPMILDQHSFSELLEKQSVLFFGSGAEKLKGILSHAHMRFKNGHHNAGHLARLALKPFADQSFADLAYSEPIYLKAFFDTSGKTKN</sequence>
<dbReference type="CDD" id="cd24032">
    <property type="entry name" value="ASKHA_NBD_TsaB"/>
    <property type="match status" value="1"/>
</dbReference>
<feature type="domain" description="Gcp-like" evidence="1">
    <location>
        <begin position="33"/>
        <end position="139"/>
    </location>
</feature>
<gene>
    <name evidence="2" type="primary">tsaB</name>
    <name evidence="2" type="ORF">KACHI17_22500</name>
</gene>
<dbReference type="Gene3D" id="3.30.420.40">
    <property type="match status" value="2"/>
</dbReference>
<protein>
    <submittedName>
        <fullName evidence="2">tRNA (Adenosine(37)-N6)-threonylcarbamoyltransferase complex dimerization subunit type 1 TsaB</fullName>
    </submittedName>
</protein>
<dbReference type="InterPro" id="IPR043129">
    <property type="entry name" value="ATPase_NBD"/>
</dbReference>
<dbReference type="GO" id="GO:0002949">
    <property type="term" value="P:tRNA threonylcarbamoyladenosine modification"/>
    <property type="evidence" value="ECO:0007669"/>
    <property type="project" value="InterPro"/>
</dbReference>